<feature type="compositionally biased region" description="Polar residues" evidence="10">
    <location>
        <begin position="609"/>
        <end position="620"/>
    </location>
</feature>
<dbReference type="eggNOG" id="ENOG502QUYK">
    <property type="taxonomic scope" value="Eukaryota"/>
</dbReference>
<feature type="compositionally biased region" description="Basic and acidic residues" evidence="10">
    <location>
        <begin position="546"/>
        <end position="577"/>
    </location>
</feature>
<dbReference type="PANTHER" id="PTHR12693">
    <property type="entry name" value="MENIN"/>
    <property type="match status" value="1"/>
</dbReference>
<feature type="compositionally biased region" description="Polar residues" evidence="10">
    <location>
        <begin position="518"/>
        <end position="544"/>
    </location>
</feature>
<gene>
    <name evidence="11" type="primary">107368816</name>
</gene>
<evidence type="ECO:0000256" key="2">
    <source>
        <dbReference type="ARBA" id="ARBA00021162"/>
    </source>
</evidence>
<evidence type="ECO:0000256" key="7">
    <source>
        <dbReference type="ARBA" id="ARBA00023125"/>
    </source>
</evidence>
<dbReference type="HOGENOM" id="CLU_018646_0_0_1"/>
<dbReference type="InterPro" id="IPR007747">
    <property type="entry name" value="Menin"/>
</dbReference>
<feature type="compositionally biased region" description="Polar residues" evidence="10">
    <location>
        <begin position="500"/>
        <end position="510"/>
    </location>
</feature>
<dbReference type="GO" id="GO:0006325">
    <property type="term" value="P:chromatin organization"/>
    <property type="evidence" value="ECO:0007669"/>
    <property type="project" value="UniProtKB-KW"/>
</dbReference>
<evidence type="ECO:0000256" key="9">
    <source>
        <dbReference type="ARBA" id="ARBA00023242"/>
    </source>
</evidence>
<dbReference type="KEGG" id="tut:107368816"/>
<feature type="region of interest" description="Disordered" evidence="10">
    <location>
        <begin position="609"/>
        <end position="661"/>
    </location>
</feature>
<dbReference type="PANTHER" id="PTHR12693:SF3">
    <property type="entry name" value="MENIN"/>
    <property type="match status" value="1"/>
</dbReference>
<keyword evidence="6" id="KW-0805">Transcription regulation</keyword>
<keyword evidence="8" id="KW-0804">Transcription</keyword>
<dbReference type="GO" id="GO:0035097">
    <property type="term" value="C:histone methyltransferase complex"/>
    <property type="evidence" value="ECO:0007669"/>
    <property type="project" value="TreeGrafter"/>
</dbReference>
<evidence type="ECO:0000256" key="6">
    <source>
        <dbReference type="ARBA" id="ARBA00023015"/>
    </source>
</evidence>
<keyword evidence="4" id="KW-0597">Phosphoprotein</keyword>
<dbReference type="CDD" id="cd14456">
    <property type="entry name" value="Menin"/>
    <property type="match status" value="1"/>
</dbReference>
<keyword evidence="12" id="KW-1185">Reference proteome</keyword>
<organism evidence="11 12">
    <name type="scientific">Tetranychus urticae</name>
    <name type="common">Two-spotted spider mite</name>
    <dbReference type="NCBI Taxonomy" id="32264"/>
    <lineage>
        <taxon>Eukaryota</taxon>
        <taxon>Metazoa</taxon>
        <taxon>Ecdysozoa</taxon>
        <taxon>Arthropoda</taxon>
        <taxon>Chelicerata</taxon>
        <taxon>Arachnida</taxon>
        <taxon>Acari</taxon>
        <taxon>Acariformes</taxon>
        <taxon>Trombidiformes</taxon>
        <taxon>Prostigmata</taxon>
        <taxon>Eleutherengona</taxon>
        <taxon>Raphignathae</taxon>
        <taxon>Tetranychoidea</taxon>
        <taxon>Tetranychidae</taxon>
        <taxon>Tetranychus</taxon>
    </lineage>
</organism>
<keyword evidence="5" id="KW-0156">Chromatin regulator</keyword>
<dbReference type="GO" id="GO:0045786">
    <property type="term" value="P:negative regulation of cell cycle"/>
    <property type="evidence" value="ECO:0007669"/>
    <property type="project" value="TreeGrafter"/>
</dbReference>
<proteinExistence type="predicted"/>
<evidence type="ECO:0000256" key="1">
    <source>
        <dbReference type="ARBA" id="ARBA00004123"/>
    </source>
</evidence>
<dbReference type="STRING" id="32264.T1JTF7"/>
<accession>T1JTF7</accession>
<name>T1JTF7_TETUR</name>
<feature type="compositionally biased region" description="Low complexity" evidence="10">
    <location>
        <begin position="78"/>
        <end position="90"/>
    </location>
</feature>
<keyword evidence="9" id="KW-0539">Nucleus</keyword>
<dbReference type="GO" id="GO:0000785">
    <property type="term" value="C:chromatin"/>
    <property type="evidence" value="ECO:0007669"/>
    <property type="project" value="TreeGrafter"/>
</dbReference>
<dbReference type="SUPFAM" id="SSF48452">
    <property type="entry name" value="TPR-like"/>
    <property type="match status" value="1"/>
</dbReference>
<feature type="compositionally biased region" description="Basic and acidic residues" evidence="10">
    <location>
        <begin position="646"/>
        <end position="661"/>
    </location>
</feature>
<dbReference type="OMA" id="NSLTCNR"/>
<dbReference type="OrthoDB" id="5962932at2759"/>
<evidence type="ECO:0000256" key="5">
    <source>
        <dbReference type="ARBA" id="ARBA00022853"/>
    </source>
</evidence>
<dbReference type="GO" id="GO:0000403">
    <property type="term" value="F:Y-form DNA binding"/>
    <property type="evidence" value="ECO:0007669"/>
    <property type="project" value="TreeGrafter"/>
</dbReference>
<feature type="region of interest" description="Disordered" evidence="10">
    <location>
        <begin position="77"/>
        <end position="110"/>
    </location>
</feature>
<dbReference type="AlphaFoldDB" id="T1JTF7"/>
<feature type="compositionally biased region" description="Low complexity" evidence="10">
    <location>
        <begin position="636"/>
        <end position="645"/>
    </location>
</feature>
<reference evidence="11" key="2">
    <citation type="submission" date="2015-06" db="UniProtKB">
        <authorList>
            <consortium name="EnsemblMetazoa"/>
        </authorList>
    </citation>
    <scope>IDENTIFICATION</scope>
</reference>
<protein>
    <recommendedName>
        <fullName evidence="2">Menin</fullName>
    </recommendedName>
</protein>
<evidence type="ECO:0000313" key="11">
    <source>
        <dbReference type="EnsemblMetazoa" id="tetur01g13940.1"/>
    </source>
</evidence>
<reference evidence="12" key="1">
    <citation type="submission" date="2011-08" db="EMBL/GenBank/DDBJ databases">
        <authorList>
            <person name="Rombauts S."/>
        </authorList>
    </citation>
    <scope>NUCLEOTIDE SEQUENCE</scope>
    <source>
        <strain evidence="12">London</strain>
    </source>
</reference>
<dbReference type="GO" id="GO:0008285">
    <property type="term" value="P:negative regulation of cell population proliferation"/>
    <property type="evidence" value="ECO:0007669"/>
    <property type="project" value="TreeGrafter"/>
</dbReference>
<evidence type="ECO:0000256" key="10">
    <source>
        <dbReference type="SAM" id="MobiDB-lite"/>
    </source>
</evidence>
<dbReference type="Pfam" id="PF05053">
    <property type="entry name" value="Menin"/>
    <property type="match status" value="1"/>
</dbReference>
<keyword evidence="7" id="KW-0238">DNA-binding</keyword>
<keyword evidence="3" id="KW-0678">Repressor</keyword>
<dbReference type="EMBL" id="CAEY01000475">
    <property type="status" value="NOT_ANNOTATED_CDS"/>
    <property type="molecule type" value="Genomic_DNA"/>
</dbReference>
<dbReference type="GO" id="GO:0000976">
    <property type="term" value="F:transcription cis-regulatory region binding"/>
    <property type="evidence" value="ECO:0007669"/>
    <property type="project" value="TreeGrafter"/>
</dbReference>
<dbReference type="Gene3D" id="1.25.40.10">
    <property type="entry name" value="Tetratricopeptide repeat domain"/>
    <property type="match status" value="1"/>
</dbReference>
<evidence type="ECO:0000256" key="3">
    <source>
        <dbReference type="ARBA" id="ARBA00022491"/>
    </source>
</evidence>
<evidence type="ECO:0000256" key="4">
    <source>
        <dbReference type="ARBA" id="ARBA00022553"/>
    </source>
</evidence>
<feature type="region of interest" description="Disordered" evidence="10">
    <location>
        <begin position="498"/>
        <end position="577"/>
    </location>
</feature>
<dbReference type="EnsemblMetazoa" id="tetur01g13940.1">
    <property type="protein sequence ID" value="tetur01g13940.1"/>
    <property type="gene ID" value="tetur01g13940"/>
</dbReference>
<comment type="subcellular location">
    <subcellularLocation>
        <location evidence="1">Nucleus</location>
    </subcellularLocation>
</comment>
<dbReference type="Proteomes" id="UP000015104">
    <property type="component" value="Unassembled WGS sequence"/>
</dbReference>
<sequence>MSNRHRQINSLRSYFPLTTIKSVVDLFQRLIDSNHQPDLTFLSILLGHIEHTLTCAQTPLSPSSSTYSSDYFIKQSDDSGSVSGASGDVDTNGNGKGSSASFISDHTASSSREELEIPPVKWDHVEPLYKKFISQIKGSVDHRDHPKKTSRELIKKVIDAIWSNLTRGYYTNKAHLQTLYSYTMEEKLDRFGVTLAIAAACQVLELNDVRLALSEDHAWVIFGEPGNEQTAEISWRGKGSEDKRGQPVVTANCWLYLNGYPVLCTPSMIVCALVASMNPSISTASESEQLASIQQKLLWVLYDKGLLVKYPMGIGNLGDLEEVNPTPKAPKDAIGLYQEAIEINKKMYDNQHVYPYCFLASYYFRNGRFKEALKSWADAASVIRCYNYTRDDEEIYKEFLEIANDLIPHMVKVVSAGGCEPSKVSKIPLLQDPECFASLLAFYDGLCGWEEESPTPVLHIGWAKPFVATISKFTSHVRNKAQIKIKDVEKNLKNHDKINQDCTEGSQSEHNTSDQSEKSNGPKTCNSDSSTSNDEPSKSPTSPIRTPDEIIKSIEEDLKEDGERIEQNLKSGTYDKSKDELDPQIVKMAAECSNPILNSETLLNISCEPNSESRNASQPDQSDESENEKKHKETSKNFNTKNSTTSEDKSHPTRESNGHHENGECIVYLQSQKMIGLKDLLLAEKLNTSAIQLQLTAQSQVHISKRPRLGSFGSGHQCQGEFDFLATTTIATTLSSVSGVRSSKRTRRD</sequence>
<evidence type="ECO:0000313" key="12">
    <source>
        <dbReference type="Proteomes" id="UP000015104"/>
    </source>
</evidence>
<dbReference type="InterPro" id="IPR011990">
    <property type="entry name" value="TPR-like_helical_dom_sf"/>
</dbReference>
<feature type="compositionally biased region" description="Polar residues" evidence="10">
    <location>
        <begin position="91"/>
        <end position="110"/>
    </location>
</feature>
<evidence type="ECO:0000256" key="8">
    <source>
        <dbReference type="ARBA" id="ARBA00023163"/>
    </source>
</evidence>
<dbReference type="GO" id="GO:0006357">
    <property type="term" value="P:regulation of transcription by RNA polymerase II"/>
    <property type="evidence" value="ECO:0007669"/>
    <property type="project" value="TreeGrafter"/>
</dbReference>
<dbReference type="GO" id="GO:0003682">
    <property type="term" value="F:chromatin binding"/>
    <property type="evidence" value="ECO:0007669"/>
    <property type="project" value="TreeGrafter"/>
</dbReference>